<accession>A0A496PLG7</accession>
<dbReference type="Proteomes" id="UP000273119">
    <property type="component" value="Unassembled WGS sequence"/>
</dbReference>
<feature type="domain" description="DUF403" evidence="1">
    <location>
        <begin position="1"/>
        <end position="299"/>
    </location>
</feature>
<dbReference type="EMBL" id="QQXL01000001">
    <property type="protein sequence ID" value="RKW71378.1"/>
    <property type="molecule type" value="Genomic_DNA"/>
</dbReference>
<reference evidence="2 3" key="1">
    <citation type="submission" date="2018-07" db="EMBL/GenBank/DDBJ databases">
        <title>Arthrobacter sp. nov., isolated from raw cow's milk with high bacterial count.</title>
        <authorList>
            <person name="Hahne J."/>
            <person name="Isele D."/>
            <person name="Lipski A."/>
        </authorList>
    </citation>
    <scope>NUCLEOTIDE SEQUENCE [LARGE SCALE GENOMIC DNA]</scope>
    <source>
        <strain evidence="2 3">JZ R-183</strain>
    </source>
</reference>
<evidence type="ECO:0000313" key="2">
    <source>
        <dbReference type="EMBL" id="RKW71378.1"/>
    </source>
</evidence>
<proteinExistence type="predicted"/>
<dbReference type="AlphaFoldDB" id="A0A496PLG7"/>
<dbReference type="Pfam" id="PF04168">
    <property type="entry name" value="Alpha-E"/>
    <property type="match status" value="1"/>
</dbReference>
<evidence type="ECO:0000313" key="3">
    <source>
        <dbReference type="Proteomes" id="UP000273119"/>
    </source>
</evidence>
<protein>
    <submittedName>
        <fullName evidence="2">Alpha-E domain-containing protein</fullName>
    </submittedName>
</protein>
<dbReference type="PANTHER" id="PTHR34595">
    <property type="entry name" value="BLR5612 PROTEIN"/>
    <property type="match status" value="1"/>
</dbReference>
<dbReference type="InterPro" id="IPR007296">
    <property type="entry name" value="DUF403"/>
</dbReference>
<gene>
    <name evidence="2" type="ORF">DWQ67_00520</name>
</gene>
<comment type="caution">
    <text evidence="2">The sequence shown here is derived from an EMBL/GenBank/DDBJ whole genome shotgun (WGS) entry which is preliminary data.</text>
</comment>
<keyword evidence="3" id="KW-1185">Reference proteome</keyword>
<dbReference type="InterPro" id="IPR051680">
    <property type="entry name" value="ATP-dep_Glu-Cys_Ligase-2"/>
</dbReference>
<name>A0A496PLG7_9MICC</name>
<evidence type="ECO:0000259" key="1">
    <source>
        <dbReference type="Pfam" id="PF04168"/>
    </source>
</evidence>
<dbReference type="PANTHER" id="PTHR34595:SF7">
    <property type="entry name" value="SLL1039 PROTEIN"/>
    <property type="match status" value="1"/>
</dbReference>
<organism evidence="2 3">
    <name type="scientific">Galactobacter caseinivorans</name>
    <dbReference type="NCBI Taxonomy" id="2676123"/>
    <lineage>
        <taxon>Bacteria</taxon>
        <taxon>Bacillati</taxon>
        <taxon>Actinomycetota</taxon>
        <taxon>Actinomycetes</taxon>
        <taxon>Micrococcales</taxon>
        <taxon>Micrococcaceae</taxon>
        <taxon>Galactobacter</taxon>
    </lineage>
</organism>
<dbReference type="RefSeq" id="WP_121483641.1">
    <property type="nucleotide sequence ID" value="NZ_QQXL01000001.1"/>
</dbReference>
<sequence>MLSRIAESLFWIGRYIERSEGTARMVDVHLQGLLQDPWADEDNACRTLLGVLGAEVPDEVLGREILISRLVTSRTEPSSIAFILGAARENARRAREIISAEFWEALNTTNARMPHTLTEDKVHPLFGWVRQRAILAVGIADMSMRHDSGWHFLALGRAMEQADMTARLLASRRWGSPDGDGQGPSWVSMLRACGGYEAFLRSCRGVISEQAAATFLVRDRHFTGSVLFSLNDALAALQALDPDRGDGFTPGGASAELGKIRSELIYVSDEELAAKLPSWMRYVQSSVVAAADATRHRYFASYEQPSWTGSAS</sequence>